<dbReference type="InterPro" id="IPR020894">
    <property type="entry name" value="Cadherin_CS"/>
</dbReference>
<dbReference type="FunFam" id="2.60.40.60:FF:000020">
    <property type="entry name" value="Dachsous cadherin-related 1b"/>
    <property type="match status" value="2"/>
</dbReference>
<feature type="domain" description="Cadherin" evidence="32">
    <location>
        <begin position="370"/>
        <end position="486"/>
    </location>
</feature>
<dbReference type="Pfam" id="PF00053">
    <property type="entry name" value="EGF_laminin"/>
    <property type="match status" value="1"/>
</dbReference>
<evidence type="ECO:0000256" key="16">
    <source>
        <dbReference type="ARBA" id="ARBA00023180"/>
    </source>
</evidence>
<dbReference type="Gene3D" id="4.10.1240.10">
    <property type="entry name" value="GPCR, family 2, extracellular hormone receptor domain"/>
    <property type="match status" value="1"/>
</dbReference>
<dbReference type="CDD" id="cd11304">
    <property type="entry name" value="Cadherin_repeat"/>
    <property type="match status" value="9"/>
</dbReference>
<feature type="domain" description="Laminin EGF-like" evidence="28">
    <location>
        <begin position="2011"/>
        <end position="2058"/>
    </location>
</feature>
<dbReference type="PROSITE" id="PS50025">
    <property type="entry name" value="LAM_G_DOMAIN"/>
    <property type="match status" value="2"/>
</dbReference>
<evidence type="ECO:0000256" key="20">
    <source>
        <dbReference type="PROSITE-ProRule" id="PRU00076"/>
    </source>
</evidence>
<keyword evidence="33" id="KW-1185">Reference proteome</keyword>
<dbReference type="PANTHER" id="PTHR24026:SF51">
    <property type="entry name" value="PROTOCADHERIN-LIKE WING POLARITY PROTEIN STAN"/>
    <property type="match status" value="1"/>
</dbReference>
<dbReference type="GO" id="GO:0035159">
    <property type="term" value="P:regulation of tube length, open tracheal system"/>
    <property type="evidence" value="ECO:0007669"/>
    <property type="project" value="UniProtKB-ARBA"/>
</dbReference>
<dbReference type="FunFam" id="2.60.40.60:FF:000038">
    <property type="entry name" value="Cadherin EGF LAG seven-pass G-type receptor 3"/>
    <property type="match status" value="1"/>
</dbReference>
<keyword evidence="7 24" id="KW-0812">Transmembrane</keyword>
<dbReference type="Gene3D" id="2.60.120.200">
    <property type="match status" value="2"/>
</dbReference>
<evidence type="ECO:0000256" key="24">
    <source>
        <dbReference type="SAM" id="Phobius"/>
    </source>
</evidence>
<keyword evidence="4" id="KW-1003">Cell membrane</keyword>
<evidence type="ECO:0000256" key="13">
    <source>
        <dbReference type="ARBA" id="ARBA00023136"/>
    </source>
</evidence>
<evidence type="ECO:0000259" key="30">
    <source>
        <dbReference type="PROSITE" id="PS50227"/>
    </source>
</evidence>
<evidence type="ECO:0000256" key="2">
    <source>
        <dbReference type="ARBA" id="ARBA00004651"/>
    </source>
</evidence>
<dbReference type="PROSITE" id="PS50261">
    <property type="entry name" value="G_PROTEIN_RECEP_F2_4"/>
    <property type="match status" value="1"/>
</dbReference>
<feature type="transmembrane region" description="Helical" evidence="24">
    <location>
        <begin position="2612"/>
        <end position="2632"/>
    </location>
</feature>
<feature type="domain" description="Cadherin" evidence="32">
    <location>
        <begin position="917"/>
        <end position="1020"/>
    </location>
</feature>
<dbReference type="CDD" id="cd00110">
    <property type="entry name" value="LamG"/>
    <property type="match status" value="2"/>
</dbReference>
<feature type="transmembrane region" description="Helical" evidence="24">
    <location>
        <begin position="2573"/>
        <end position="2591"/>
    </location>
</feature>
<feature type="disulfide bond" evidence="21">
    <location>
        <begin position="2011"/>
        <end position="2023"/>
    </location>
</feature>
<dbReference type="InterPro" id="IPR000203">
    <property type="entry name" value="GPS"/>
</dbReference>
<dbReference type="GO" id="GO:0007156">
    <property type="term" value="P:homophilic cell adhesion via plasma membrane adhesion molecules"/>
    <property type="evidence" value="ECO:0007669"/>
    <property type="project" value="InterPro"/>
</dbReference>
<dbReference type="PROSITE" id="PS01186">
    <property type="entry name" value="EGF_2"/>
    <property type="match status" value="1"/>
</dbReference>
<feature type="compositionally biased region" description="Basic and acidic residues" evidence="23">
    <location>
        <begin position="2862"/>
        <end position="2892"/>
    </location>
</feature>
<evidence type="ECO:0000259" key="32">
    <source>
        <dbReference type="PROSITE" id="PS50268"/>
    </source>
</evidence>
<feature type="domain" description="Laminin G" evidence="26">
    <location>
        <begin position="1472"/>
        <end position="1671"/>
    </location>
</feature>
<dbReference type="SMART" id="SM00181">
    <property type="entry name" value="EGF"/>
    <property type="match status" value="7"/>
</dbReference>
<dbReference type="PROSITE" id="PS00022">
    <property type="entry name" value="EGF_1"/>
    <property type="match status" value="2"/>
</dbReference>
<dbReference type="PROSITE" id="PS50026">
    <property type="entry name" value="EGF_3"/>
    <property type="match status" value="3"/>
</dbReference>
<keyword evidence="8 25" id="KW-0732">Signal</keyword>
<dbReference type="InterPro" id="IPR001791">
    <property type="entry name" value="Laminin_G"/>
</dbReference>
<evidence type="ECO:0000256" key="18">
    <source>
        <dbReference type="ARBA" id="ARBA00023292"/>
    </source>
</evidence>
<dbReference type="GO" id="GO:0005509">
    <property type="term" value="F:calcium ion binding"/>
    <property type="evidence" value="ECO:0007669"/>
    <property type="project" value="UniProtKB-UniRule"/>
</dbReference>
<dbReference type="FunFam" id="4.10.1240.10:FF:000021">
    <property type="entry name" value="Cadherin EGF LAG seven-pass G-type receptor"/>
    <property type="match status" value="1"/>
</dbReference>
<dbReference type="InterPro" id="IPR017981">
    <property type="entry name" value="GPCR_2-like_7TM"/>
</dbReference>
<dbReference type="Gene3D" id="2.170.300.10">
    <property type="entry name" value="Tie2 ligand-binding domain superfamily"/>
    <property type="match status" value="1"/>
</dbReference>
<dbReference type="GO" id="GO:0048638">
    <property type="term" value="P:regulation of developmental growth"/>
    <property type="evidence" value="ECO:0007669"/>
    <property type="project" value="UniProtKB-ARBA"/>
</dbReference>
<feature type="disulfide bond" evidence="20">
    <location>
        <begin position="1700"/>
        <end position="1709"/>
    </location>
</feature>
<dbReference type="InterPro" id="IPR002126">
    <property type="entry name" value="Cadherin-like_dom"/>
</dbReference>
<feature type="region of interest" description="Disordered" evidence="23">
    <location>
        <begin position="2982"/>
        <end position="3006"/>
    </location>
</feature>
<protein>
    <submittedName>
        <fullName evidence="34">Protocadherin-like wing polarity protein stan</fullName>
    </submittedName>
</protein>
<evidence type="ECO:0000256" key="15">
    <source>
        <dbReference type="ARBA" id="ARBA00023170"/>
    </source>
</evidence>
<feature type="compositionally biased region" description="Low complexity" evidence="23">
    <location>
        <begin position="3056"/>
        <end position="3069"/>
    </location>
</feature>
<dbReference type="Pfam" id="PF16489">
    <property type="entry name" value="GAIN"/>
    <property type="match status" value="1"/>
</dbReference>
<dbReference type="Pfam" id="PF00002">
    <property type="entry name" value="7tm_2"/>
    <property type="match status" value="1"/>
</dbReference>
<dbReference type="Gene3D" id="1.20.1070.10">
    <property type="entry name" value="Rhodopsin 7-helix transmembrane proteins"/>
    <property type="match status" value="1"/>
</dbReference>
<dbReference type="InterPro" id="IPR036445">
    <property type="entry name" value="GPCR_2_extracell_dom_sf"/>
</dbReference>
<dbReference type="GO" id="GO:0048468">
    <property type="term" value="P:cell development"/>
    <property type="evidence" value="ECO:0007669"/>
    <property type="project" value="UniProtKB-ARBA"/>
</dbReference>
<dbReference type="FunFam" id="2.60.40.60:FF:000010">
    <property type="entry name" value="Cadherin EGF LAG seven-pass G-type receptor 3"/>
    <property type="match status" value="1"/>
</dbReference>
<dbReference type="Pfam" id="PF00008">
    <property type="entry name" value="EGF"/>
    <property type="match status" value="2"/>
</dbReference>
<keyword evidence="15" id="KW-0675">Receptor</keyword>
<dbReference type="PROSITE" id="PS50221">
    <property type="entry name" value="GAIN_B"/>
    <property type="match status" value="1"/>
</dbReference>
<dbReference type="PANTHER" id="PTHR24026">
    <property type="entry name" value="FAT ATYPICAL CADHERIN-RELATED"/>
    <property type="match status" value="1"/>
</dbReference>
<evidence type="ECO:0000256" key="23">
    <source>
        <dbReference type="SAM" id="MobiDB-lite"/>
    </source>
</evidence>
<proteinExistence type="predicted"/>
<evidence type="ECO:0000256" key="19">
    <source>
        <dbReference type="PROSITE-ProRule" id="PRU00043"/>
    </source>
</evidence>
<keyword evidence="17" id="KW-0807">Transducer</keyword>
<dbReference type="InterPro" id="IPR046338">
    <property type="entry name" value="GAIN_dom_sf"/>
</dbReference>
<dbReference type="GO" id="GO:0001737">
    <property type="term" value="P:establishment of imaginal disc-derived wing hair orientation"/>
    <property type="evidence" value="ECO:0007669"/>
    <property type="project" value="UniProtKB-ARBA"/>
</dbReference>
<feature type="disulfide bond" evidence="20">
    <location>
        <begin position="1416"/>
        <end position="1425"/>
    </location>
</feature>
<dbReference type="FunFam" id="2.60.120.200:FF:000173">
    <property type="entry name" value="Cadherin EGF LAG seven-pass G-type receptor"/>
    <property type="match status" value="1"/>
</dbReference>
<evidence type="ECO:0000256" key="10">
    <source>
        <dbReference type="ARBA" id="ARBA00022837"/>
    </source>
</evidence>
<dbReference type="SMART" id="SM00008">
    <property type="entry name" value="HormR"/>
    <property type="match status" value="1"/>
</dbReference>
<dbReference type="PROSITE" id="PS50027">
    <property type="entry name" value="EGF_LAM_2"/>
    <property type="match status" value="1"/>
</dbReference>
<keyword evidence="9" id="KW-0677">Repeat</keyword>
<evidence type="ECO:0000256" key="1">
    <source>
        <dbReference type="ARBA" id="ARBA00004221"/>
    </source>
</evidence>
<evidence type="ECO:0000256" key="6">
    <source>
        <dbReference type="ARBA" id="ARBA00022553"/>
    </source>
</evidence>
<feature type="domain" description="G-protein coupled receptors family 2 profile 2" evidence="31">
    <location>
        <begin position="2504"/>
        <end position="2745"/>
    </location>
</feature>
<dbReference type="FunFam" id="2.10.25.10:FF:000011">
    <property type="entry name" value="Cadherin EGF LAG seven-pass G-type receptor"/>
    <property type="match status" value="1"/>
</dbReference>
<dbReference type="InterPro" id="IPR015919">
    <property type="entry name" value="Cadherin-like_sf"/>
</dbReference>
<dbReference type="SMART" id="SM00112">
    <property type="entry name" value="CA"/>
    <property type="match status" value="8"/>
</dbReference>
<dbReference type="SMART" id="SM00282">
    <property type="entry name" value="LamG"/>
    <property type="match status" value="2"/>
</dbReference>
<dbReference type="SMART" id="SM00179">
    <property type="entry name" value="EGF_CA"/>
    <property type="match status" value="4"/>
</dbReference>
<dbReference type="InterPro" id="IPR057244">
    <property type="entry name" value="GAIN_B"/>
</dbReference>
<feature type="domain" description="Cadherin" evidence="32">
    <location>
        <begin position="594"/>
        <end position="704"/>
    </location>
</feature>
<dbReference type="Pfam" id="PF02210">
    <property type="entry name" value="Laminin_G_2"/>
    <property type="match status" value="2"/>
</dbReference>
<dbReference type="InterPro" id="IPR000832">
    <property type="entry name" value="GPCR_2_secretin-like"/>
</dbReference>
<feature type="region of interest" description="Disordered" evidence="23">
    <location>
        <begin position="3047"/>
        <end position="3077"/>
    </location>
</feature>
<feature type="transmembrane region" description="Helical" evidence="24">
    <location>
        <begin position="2542"/>
        <end position="2561"/>
    </location>
</feature>
<dbReference type="KEGG" id="csol:105360600"/>
<dbReference type="GO" id="GO:0016324">
    <property type="term" value="C:apical plasma membrane"/>
    <property type="evidence" value="ECO:0007669"/>
    <property type="project" value="UniProtKB-SubCell"/>
</dbReference>
<feature type="domain" description="Laminin G" evidence="26">
    <location>
        <begin position="1714"/>
        <end position="1878"/>
    </location>
</feature>
<organism evidence="33 34">
    <name type="scientific">Ceratosolen solmsi marchali</name>
    <dbReference type="NCBI Taxonomy" id="326594"/>
    <lineage>
        <taxon>Eukaryota</taxon>
        <taxon>Metazoa</taxon>
        <taxon>Ecdysozoa</taxon>
        <taxon>Arthropoda</taxon>
        <taxon>Hexapoda</taxon>
        <taxon>Insecta</taxon>
        <taxon>Pterygota</taxon>
        <taxon>Neoptera</taxon>
        <taxon>Endopterygota</taxon>
        <taxon>Hymenoptera</taxon>
        <taxon>Apocrita</taxon>
        <taxon>Proctotrupomorpha</taxon>
        <taxon>Chalcidoidea</taxon>
        <taxon>Agaonidae</taxon>
        <taxon>Agaoninae</taxon>
        <taxon>Ceratosolen</taxon>
    </lineage>
</organism>
<dbReference type="FunFam" id="2.60.40.60:FF:000256">
    <property type="entry name" value="Starry night, isoform B"/>
    <property type="match status" value="1"/>
</dbReference>
<feature type="domain" description="EGF-like" evidence="27">
    <location>
        <begin position="1674"/>
        <end position="1710"/>
    </location>
</feature>
<feature type="domain" description="EGF-like" evidence="27">
    <location>
        <begin position="1915"/>
        <end position="1954"/>
    </location>
</feature>
<dbReference type="SUPFAM" id="SSF57196">
    <property type="entry name" value="EGF/Laminin"/>
    <property type="match status" value="1"/>
</dbReference>
<evidence type="ECO:0000256" key="14">
    <source>
        <dbReference type="ARBA" id="ARBA00023157"/>
    </source>
</evidence>
<dbReference type="Pfam" id="PF23592">
    <property type="entry name" value="Cadherin_CELSR2_9th"/>
    <property type="match status" value="1"/>
</dbReference>
<dbReference type="CTD" id="36125"/>
<dbReference type="GeneID" id="105360600"/>
<feature type="domain" description="Cadherin" evidence="32">
    <location>
        <begin position="705"/>
        <end position="807"/>
    </location>
</feature>
<keyword evidence="22" id="KW-0175">Coiled coil</keyword>
<evidence type="ECO:0000259" key="31">
    <source>
        <dbReference type="PROSITE" id="PS50261"/>
    </source>
</evidence>
<feature type="domain" description="GAIN-B" evidence="29">
    <location>
        <begin position="2311"/>
        <end position="2495"/>
    </location>
</feature>
<dbReference type="GO" id="GO:0022603">
    <property type="term" value="P:regulation of anatomical structure morphogenesis"/>
    <property type="evidence" value="ECO:0007669"/>
    <property type="project" value="UniProtKB-ARBA"/>
</dbReference>
<dbReference type="SMART" id="SM00303">
    <property type="entry name" value="GPS"/>
    <property type="match status" value="1"/>
</dbReference>
<dbReference type="SUPFAM" id="SSF49899">
    <property type="entry name" value="Concanavalin A-like lectins/glucanases"/>
    <property type="match status" value="2"/>
</dbReference>
<dbReference type="Gene3D" id="2.60.40.60">
    <property type="entry name" value="Cadherins"/>
    <property type="match status" value="9"/>
</dbReference>
<evidence type="ECO:0000256" key="8">
    <source>
        <dbReference type="ARBA" id="ARBA00022729"/>
    </source>
</evidence>
<gene>
    <name evidence="34" type="primary">LOC105360600</name>
</gene>
<evidence type="ECO:0000313" key="34">
    <source>
        <dbReference type="RefSeq" id="XP_011495844.1"/>
    </source>
</evidence>
<dbReference type="SMART" id="SM00180">
    <property type="entry name" value="EGF_Lam"/>
    <property type="match status" value="1"/>
</dbReference>
<evidence type="ECO:0000259" key="26">
    <source>
        <dbReference type="PROSITE" id="PS50025"/>
    </source>
</evidence>
<dbReference type="InterPro" id="IPR056286">
    <property type="entry name" value="Cadherin_CELSR1-3_9th"/>
</dbReference>
<comment type="subcellular location">
    <subcellularLocation>
        <location evidence="1">Apical cell membrane</location>
    </subcellularLocation>
    <subcellularLocation>
        <location evidence="2">Cell membrane</location>
        <topology evidence="2">Multi-pass membrane protein</topology>
    </subcellularLocation>
</comment>
<dbReference type="FunFam" id="2.60.40.60:FF:000249">
    <property type="entry name" value="Starry night"/>
    <property type="match status" value="1"/>
</dbReference>
<name>A0AAJ6YD40_9HYME</name>
<evidence type="ECO:0000313" key="33">
    <source>
        <dbReference type="Proteomes" id="UP000695007"/>
    </source>
</evidence>
<dbReference type="InterPro" id="IPR001879">
    <property type="entry name" value="GPCR_2_extracellular_dom"/>
</dbReference>
<dbReference type="Gene3D" id="2.10.25.10">
    <property type="entry name" value="Laminin"/>
    <property type="match status" value="3"/>
</dbReference>
<evidence type="ECO:0000256" key="5">
    <source>
        <dbReference type="ARBA" id="ARBA00022536"/>
    </source>
</evidence>
<dbReference type="FunFam" id="1.20.1070.10:FF:000202">
    <property type="entry name" value="Cadherin EGF LAG seven-pass G-type receptor"/>
    <property type="match status" value="1"/>
</dbReference>
<keyword evidence="13 24" id="KW-0472">Membrane</keyword>
<keyword evidence="3" id="KW-0217">Developmental protein</keyword>
<dbReference type="GO" id="GO:0007166">
    <property type="term" value="P:cell surface receptor signaling pathway"/>
    <property type="evidence" value="ECO:0007669"/>
    <property type="project" value="InterPro"/>
</dbReference>
<keyword evidence="11 24" id="KW-1133">Transmembrane helix</keyword>
<sequence length="3231" mass="355967">MGALPRPAWLCLWLLSLLLGLARAYLAVLSSDLPTGTVVFEAGVPHLGGRRRYAASQDRTAWFALKLLKVHPHTGRVSLAKSLNCDGLQYPRLFTFYIDSTSSRLGRATIDYYSLPLRILVTGCGGENVDLAATKGWMAETLASYAMPSTDKFTEVCLRTSQLVAALRDFLPHTALKQCETRWGGVADPRFLVEGAAGDLVSASEQCLVDPLWKISVSMNLRCGTSYLSDAEHRLKIVFHHQQLDDTDLGRRVRRELRNQSPFFEQALYVAAVEEEKDPGVVVTFVRARDPEGGTVRYTMSSLIDARSQSLFSLESVLGKVTTTARLDRENVDVHYFRVLAVDDSFPPRTGTTTLQINVLDTNDHAPTFESPEYEAAVHESVPIGSSVVSIKATDQDVAKNAEVEYAIVSTTGGGTTTLTEDQSTFRIDPRSGIMTTKTSLDREKTEVYTVIIQAMDLANPPVNRRTASATLVVHILDDNDNYPQFSERTYIVSVPEDLDYTINPVIAEIRATDSDTGSNAAIRYAIIGGNTQNTFQIDSQSGDVILVKPLDYETVKNYKIIVRAQDGGLPAKSNTTQLLIRVKDVNDNAPRFHTSLFQEDVSESVSIGYSVLKVQAYDADEGPNSQIKYSIGSRDLSGGSTENFPVAVNCETGWIFTVKQLDREQCSKYQFVVVASDSGESPKSASATVILTVTDVNDNDPYFDPKSYETVVAEDDSPGTPVTTVTATDPDEDARIHYEISSGNTRGRFSITSQNGRGLITVAQPLDYKQEKRFVLTIMASDSGGRSDTAFVYVNVSDANNYAPVFENAPYSLSVFEDAPVGTTVLVVSATDSDVGQNAQITYGLGSDTDEAREATEFSINPQTGAIITTRPLDRELVSGYLLTITAKDGGVPPLSDTTEVELSVTDVNDNAPTFDAVQYQGTAREDVLIGTSVIKITATDIDVGLNGRVKYTLENDGDGSFAIDSATGIIRTAKVLDRESTARYTLKAMAMDRGSPALSSIVPIIIKIEDINDSPPTFEKDKIILYIPENSPVGSTVGEIYAHDPDEGPNAAVQYSLIGGEDVGSFRLNSRPGADRAELISLQELDYESTKKKFELVVRATSVPLRSDAIIQVLVTDVNDNAPKLEDFQIIFNNFKDFFPSTAIGRVPAFDADVTDKLVYTILSGNNANLISLNKTSGEIILSPQLNTNVPRVATMDISVTDGINEVKATMTLSVRLITDKMLFNSITVRLDEMTVEAFLSPLLGYFLDGLAAIIPCPRDNIFIFSVQEDTDVHSKILNVSFSAKRVEPGSNDEFYSTQFLQERVYLNRGILARLANVKVLPFDDNLCVREPCLDYEECITVLKFGNASGFASSSTVLFRPIYPVTTFTCQCAKGFTGSREAYLCDTEVNLCYSNPCKNGGTCRRREGGYTCECPAKSTGQACEISLETDSCAADLCKSGSQCINKIDGGLFCDNCPITPLENVTPLCELRTRSFGPATFLTFPSLRQRHRLHLKLRFATEASDGLLLYNGRYNEKHDFIALEIVESQVQFSFSLGDVITRATAEIPGGISDGQWHEVQVSYINRSVIVSLDNCDISLALKFGERLGEKWSCAGRNEHILEERCSDITETCHRFLDLTGPLQLGGLPAIPSNFQIRNKDFIGCISNFYVDHRFIDLNSFVADNGTIVGCPEKMHFCASNPCNNNGYCKEVWSGYVCECADGYAGSQCNDEIARPWRFHGDGLLSFNPLLKPIQLPWLTGFSLRTRAQDSFIMTIQIGQNSSILFQVMGGKLVVLLDGADVIKSSTNVADGQWHRIDVRWQSGQIILDMDYRNKPLIQSLPAKLQGLYVGRTLIGSPDKSFNTELPLYSGCLQDIRVGTNQTLLQVPIIQENIGFGCDSDNTCRVNCADSATCVTKWESSECICSEGRVGQNCEQICDINPCSSFGTCVAVTDSQKGYDCKCKTPEYSGEYCEIKAEQPCPATWWGSPVCGPCHCDESRGYDPSCNKTTGECYCKENHYQPPGEMECTPCECYATGSFGPRCDSLTGQCRCRMGVIGRSCTACPNPYAEVTLKGCEVVYDGCPRSFADGLWWPRTKFGETAIEDCPGTAEGKASRSCSDKLGGWQSTDLFNCTSEIFVEQRHQLAAMETSELSLNTYVAVKMAMELHKAVNATKNMYGADLLVTESLLSALLKYEDSLAGLNLTHSQDKDYVAHLVGIAGAILQKKYSENWARIESLTGNGPDKVMLTMAEYLKTLAVSQHDTYTSPFEVVDANAVLGLDIVTSTSLFGYEAVEYKEDASLSTARPTEADQKVILPDTSAFFVSPIHMGPSISFPKYNNYMPDPNKFDPYSKIQVPLSLLGIQSVTQGDLNVKNSLSNHKAVLSYVQYRELGSLLPRRFDDSVTVRWGVEIAIGSPIITVSVLVPSEAGYETLTGIPLKFPVRIQLWLSEDDGYKTRINPQCVHWSTARGIGEWSRLGCTTEVDDSTLPLGTMVNCSCIKLSTFAVLTDVLDLEYVPEPSLLEDVTSYSAFIISLPLLLTTILILALIRGGHTNSNSIHKNLVMCVFVSELLYLVALKARSALIGNEFPCKLIAIGLHYAWLSTFAWTLVDSIHLYRMLTEMRDINHGQMRFYYTLGYGVPAIIVGLTIGVRADQYGNFYFCWLSIYENVIWSLIGPTCILVFTNFCILIMSVKAAFTLKDHIMGFGNLRTLLWLSVASLPLLGTTWTLAVLGASENSATLSYMLSVSIVLHAMFSLVGYCFINGRVRRNLYLSMLKCIGKKAPLLDVSMVNGSSSQNVNTGINRSGIAYSSTYGGTDANSKRVHVGVSTSSTTSRSTNKTGSSPYRSDTQLRNTSTSTSNYNSDRGAYMSKRSNHSTRPKRNEANQEREQQRRDSESDSDASQRDDRGRALEMASSHSSEDEVLRVPKTSATPKMRKNIGVTTQQPSALTHPYLPNISANRSEPLNVLHCSSTDLFPNIKPIYAPRWSSQLPEAYLPSTNVEGRSSQWSGGTMSDNEMVSTKTTSPNPLSYVDLNLHHSKLQPDETYSEVEDKFHISDKYLYPYTPGDDELHLEQQQQQHQQQQLHQPSSPTPYMLSMPSRILNSSLSHHSQTSNHENFNNGYDRYGSLKKGHALHKVNHDNLGYTDRYGSLKRGGSLHGSYHDNLNNGLERYGSLKRGKITPTMLEDTSDYIMPIGSRILSNSLSHDLQHHSNELAALRQLQLQQQQMQYEQTIAETEKDISNAETSV</sequence>
<dbReference type="FunFam" id="2.60.40.60:FF:000029">
    <property type="entry name" value="Cadherin EGF LAG seven-pass G-type receptor 3"/>
    <property type="match status" value="1"/>
</dbReference>
<dbReference type="FunFam" id="2.60.40.60:FF:000013">
    <property type="entry name" value="Cadherin EGF LAG seven-pass G-type receptor"/>
    <property type="match status" value="1"/>
</dbReference>
<dbReference type="InterPro" id="IPR032471">
    <property type="entry name" value="AGRL2-4_GAIN_subdom_A"/>
</dbReference>
<feature type="domain" description="Cadherin" evidence="32">
    <location>
        <begin position="808"/>
        <end position="916"/>
    </location>
</feature>
<keyword evidence="16" id="KW-0325">Glycoprotein</keyword>
<keyword evidence="10 19" id="KW-0106">Calcium</keyword>
<dbReference type="PROSITE" id="PS01248">
    <property type="entry name" value="EGF_LAM_1"/>
    <property type="match status" value="1"/>
</dbReference>
<feature type="domain" description="G-protein coupled receptors family 2 profile 1" evidence="30">
    <location>
        <begin position="2043"/>
        <end position="2117"/>
    </location>
</feature>
<evidence type="ECO:0000256" key="22">
    <source>
        <dbReference type="SAM" id="Coils"/>
    </source>
</evidence>
<dbReference type="GO" id="GO:0051239">
    <property type="term" value="P:regulation of multicellular organismal process"/>
    <property type="evidence" value="ECO:0007669"/>
    <property type="project" value="UniProtKB-ARBA"/>
</dbReference>
<dbReference type="Gene3D" id="2.60.220.50">
    <property type="match status" value="1"/>
</dbReference>
<dbReference type="InterPro" id="IPR001881">
    <property type="entry name" value="EGF-like_Ca-bd_dom"/>
</dbReference>
<feature type="transmembrane region" description="Helical" evidence="24">
    <location>
        <begin position="2509"/>
        <end position="2530"/>
    </location>
</feature>
<dbReference type="CDD" id="cd00054">
    <property type="entry name" value="EGF_CA"/>
    <property type="match status" value="3"/>
</dbReference>
<keyword evidence="5 20" id="KW-0245">EGF-like domain</keyword>
<evidence type="ECO:0000259" key="29">
    <source>
        <dbReference type="PROSITE" id="PS50221"/>
    </source>
</evidence>
<feature type="domain" description="Cadherin" evidence="32">
    <location>
        <begin position="487"/>
        <end position="593"/>
    </location>
</feature>
<dbReference type="Pfam" id="PF00028">
    <property type="entry name" value="Cadherin"/>
    <property type="match status" value="8"/>
</dbReference>
<dbReference type="InterPro" id="IPR000742">
    <property type="entry name" value="EGF"/>
</dbReference>
<evidence type="ECO:0000259" key="28">
    <source>
        <dbReference type="PROSITE" id="PS50027"/>
    </source>
</evidence>
<evidence type="ECO:0000256" key="25">
    <source>
        <dbReference type="SAM" id="SignalP"/>
    </source>
</evidence>
<dbReference type="Proteomes" id="UP000695007">
    <property type="component" value="Unplaced"/>
</dbReference>
<dbReference type="RefSeq" id="XP_011495844.1">
    <property type="nucleotide sequence ID" value="XM_011497542.1"/>
</dbReference>
<feature type="chain" id="PRO_5042490647" evidence="25">
    <location>
        <begin position="25"/>
        <end position="3231"/>
    </location>
</feature>
<evidence type="ECO:0000256" key="21">
    <source>
        <dbReference type="PROSITE-ProRule" id="PRU00460"/>
    </source>
</evidence>
<dbReference type="CDD" id="cd15441">
    <property type="entry name" value="7tmB2_CELSR_Adhesion_IV"/>
    <property type="match status" value="1"/>
</dbReference>
<feature type="coiled-coil region" evidence="22">
    <location>
        <begin position="3203"/>
        <end position="3230"/>
    </location>
</feature>
<evidence type="ECO:0000256" key="9">
    <source>
        <dbReference type="ARBA" id="ARBA00022737"/>
    </source>
</evidence>
<dbReference type="SUPFAM" id="SSF49313">
    <property type="entry name" value="Cadherin-like"/>
    <property type="match status" value="9"/>
</dbReference>
<feature type="disulfide bond" evidence="21">
    <location>
        <begin position="2032"/>
        <end position="2041"/>
    </location>
</feature>
<dbReference type="Pfam" id="PF02793">
    <property type="entry name" value="HRM"/>
    <property type="match status" value="1"/>
</dbReference>
<evidence type="ECO:0000256" key="12">
    <source>
        <dbReference type="ARBA" id="ARBA00023040"/>
    </source>
</evidence>
<feature type="region of interest" description="Disordered" evidence="23">
    <location>
        <begin position="2800"/>
        <end position="2914"/>
    </location>
</feature>
<keyword evidence="12" id="KW-0297">G-protein coupled receptor</keyword>
<feature type="disulfide bond" evidence="21">
    <location>
        <begin position="2013"/>
        <end position="2030"/>
    </location>
</feature>
<feature type="domain" description="Cadherin" evidence="32">
    <location>
        <begin position="1021"/>
        <end position="1127"/>
    </location>
</feature>
<evidence type="ECO:0000259" key="27">
    <source>
        <dbReference type="PROSITE" id="PS50026"/>
    </source>
</evidence>
<dbReference type="GO" id="GO:0004930">
    <property type="term" value="F:G protein-coupled receptor activity"/>
    <property type="evidence" value="ECO:0007669"/>
    <property type="project" value="UniProtKB-KW"/>
</dbReference>
<dbReference type="Pfam" id="PF01825">
    <property type="entry name" value="GPS"/>
    <property type="match status" value="1"/>
</dbReference>
<keyword evidence="14 20" id="KW-1015">Disulfide bond</keyword>
<reference evidence="34" key="1">
    <citation type="submission" date="2025-08" db="UniProtKB">
        <authorList>
            <consortium name="RefSeq"/>
        </authorList>
    </citation>
    <scope>IDENTIFICATION</scope>
</reference>
<comment type="caution">
    <text evidence="20">Lacks conserved residue(s) required for the propagation of feature annotation.</text>
</comment>
<dbReference type="GO" id="GO:0042067">
    <property type="term" value="P:establishment of ommatidial planar polarity"/>
    <property type="evidence" value="ECO:0007669"/>
    <property type="project" value="UniProtKB-ARBA"/>
</dbReference>
<accession>A0AAJ6YD40</accession>
<dbReference type="CDD" id="cd00055">
    <property type="entry name" value="EGF_Lam"/>
    <property type="match status" value="2"/>
</dbReference>
<dbReference type="PRINTS" id="PR00205">
    <property type="entry name" value="CADHERIN"/>
</dbReference>
<dbReference type="PROSITE" id="PS50268">
    <property type="entry name" value="CADHERIN_2"/>
    <property type="match status" value="8"/>
</dbReference>
<feature type="transmembrane region" description="Helical" evidence="24">
    <location>
        <begin position="2652"/>
        <end position="2672"/>
    </location>
</feature>
<dbReference type="PROSITE" id="PS00232">
    <property type="entry name" value="CADHERIN_1"/>
    <property type="match status" value="5"/>
</dbReference>
<dbReference type="PROSITE" id="PS50227">
    <property type="entry name" value="G_PROTEIN_RECEP_F2_3"/>
    <property type="match status" value="1"/>
</dbReference>
<dbReference type="GO" id="GO:0030054">
    <property type="term" value="C:cell junction"/>
    <property type="evidence" value="ECO:0007669"/>
    <property type="project" value="UniProtKB-ARBA"/>
</dbReference>
<dbReference type="InterPro" id="IPR002049">
    <property type="entry name" value="LE_dom"/>
</dbReference>
<evidence type="ECO:0000256" key="3">
    <source>
        <dbReference type="ARBA" id="ARBA00022473"/>
    </source>
</evidence>
<feature type="compositionally biased region" description="Low complexity" evidence="23">
    <location>
        <begin position="2810"/>
        <end position="2825"/>
    </location>
</feature>
<dbReference type="GO" id="GO:0016339">
    <property type="term" value="P:calcium-dependent cell-cell adhesion via plasma membrane cell adhesion molecules"/>
    <property type="evidence" value="ECO:0007669"/>
    <property type="project" value="UniProtKB-ARBA"/>
</dbReference>
<keyword evidence="18 21" id="KW-0424">Laminin EGF-like domain</keyword>
<feature type="compositionally biased region" description="Low complexity" evidence="23">
    <location>
        <begin position="2835"/>
        <end position="2845"/>
    </location>
</feature>
<evidence type="ECO:0000256" key="7">
    <source>
        <dbReference type="ARBA" id="ARBA00022692"/>
    </source>
</evidence>
<evidence type="ECO:0000256" key="4">
    <source>
        <dbReference type="ARBA" id="ARBA00022475"/>
    </source>
</evidence>
<feature type="transmembrane region" description="Helical" evidence="24">
    <location>
        <begin position="2693"/>
        <end position="2716"/>
    </location>
</feature>
<keyword evidence="6" id="KW-0597">Phosphoprotein</keyword>
<feature type="domain" description="Cadherin" evidence="32">
    <location>
        <begin position="265"/>
        <end position="369"/>
    </location>
</feature>
<evidence type="ECO:0000256" key="17">
    <source>
        <dbReference type="ARBA" id="ARBA00023224"/>
    </source>
</evidence>
<evidence type="ECO:0000256" key="11">
    <source>
        <dbReference type="ARBA" id="ARBA00022989"/>
    </source>
</evidence>
<feature type="transmembrane region" description="Helical" evidence="24">
    <location>
        <begin position="2722"/>
        <end position="2744"/>
    </location>
</feature>
<feature type="domain" description="EGF-like" evidence="27">
    <location>
        <begin position="1390"/>
        <end position="1426"/>
    </location>
</feature>
<dbReference type="PRINTS" id="PR00249">
    <property type="entry name" value="GPCRSECRETIN"/>
</dbReference>
<dbReference type="FunFam" id="2.60.40.60:FF:000044">
    <property type="entry name" value="Cadherin, EGF LAG seven-pass G-type receptor 3"/>
    <property type="match status" value="1"/>
</dbReference>
<dbReference type="InterPro" id="IPR013320">
    <property type="entry name" value="ConA-like_dom_sf"/>
</dbReference>
<feature type="signal peptide" evidence="25">
    <location>
        <begin position="1"/>
        <end position="24"/>
    </location>
</feature>